<comment type="caution">
    <text evidence="1">The sequence shown here is derived from an EMBL/GenBank/DDBJ whole genome shotgun (WGS) entry which is preliminary data.</text>
</comment>
<protein>
    <submittedName>
        <fullName evidence="1">Uncharacterized protein</fullName>
    </submittedName>
</protein>
<name>W1J0R2_9GAMM</name>
<sequence length="51" mass="6123">MNNGNNLFALSSFSFTISLISQTDHWKELLWLIKFHFPHIPHFLQQHSRSR</sequence>
<organism evidence="1 2">
    <name type="scientific">Xenorhabdus szentirmaii DSM 16338</name>
    <dbReference type="NCBI Taxonomy" id="1427518"/>
    <lineage>
        <taxon>Bacteria</taxon>
        <taxon>Pseudomonadati</taxon>
        <taxon>Pseudomonadota</taxon>
        <taxon>Gammaproteobacteria</taxon>
        <taxon>Enterobacterales</taxon>
        <taxon>Morganellaceae</taxon>
        <taxon>Xenorhabdus</taxon>
    </lineage>
</organism>
<evidence type="ECO:0000313" key="2">
    <source>
        <dbReference type="Proteomes" id="UP000019202"/>
    </source>
</evidence>
<accession>W1J0R2</accession>
<dbReference type="AlphaFoldDB" id="W1J0R2"/>
<dbReference type="EMBL" id="CBXF010000094">
    <property type="protein sequence ID" value="CDL83668.1"/>
    <property type="molecule type" value="Genomic_DNA"/>
</dbReference>
<dbReference type="Proteomes" id="UP000019202">
    <property type="component" value="Unassembled WGS sequence"/>
</dbReference>
<proteinExistence type="predicted"/>
<keyword evidence="2" id="KW-1185">Reference proteome</keyword>
<gene>
    <name evidence="1" type="ORF">XSR1_350011</name>
</gene>
<reference evidence="1" key="1">
    <citation type="submission" date="2013-11" db="EMBL/GenBank/DDBJ databases">
        <title>Draft genome sequence and annotation of the entomopathogenic bacteria, Xenorhabdus cabanillasi strain JM26 and Xenorhabdus szentirmai strain DSM 16338.</title>
        <authorList>
            <person name="Gualtieri M."/>
            <person name="Ogier J.C."/>
            <person name="Pages S."/>
            <person name="Givaudan A."/>
            <person name="Gaudriault S."/>
        </authorList>
    </citation>
    <scope>NUCLEOTIDE SEQUENCE [LARGE SCALE GENOMIC DNA]</scope>
    <source>
        <strain evidence="1">DSM 16338</strain>
    </source>
</reference>
<dbReference type="STRING" id="1427518.XSR1_350011"/>
<evidence type="ECO:0000313" key="1">
    <source>
        <dbReference type="EMBL" id="CDL83668.1"/>
    </source>
</evidence>